<organism evidence="1 2">
    <name type="scientific">Bosea vaviloviae</name>
    <dbReference type="NCBI Taxonomy" id="1526658"/>
    <lineage>
        <taxon>Bacteria</taxon>
        <taxon>Pseudomonadati</taxon>
        <taxon>Pseudomonadota</taxon>
        <taxon>Alphaproteobacteria</taxon>
        <taxon>Hyphomicrobiales</taxon>
        <taxon>Boseaceae</taxon>
        <taxon>Bosea</taxon>
    </lineage>
</organism>
<dbReference type="AlphaFoldDB" id="A0A0N1FI20"/>
<evidence type="ECO:0000313" key="1">
    <source>
        <dbReference type="EMBL" id="KPH80733.1"/>
    </source>
</evidence>
<dbReference type="PATRIC" id="fig|1526658.3.peg.3836"/>
<dbReference type="EMBL" id="LGSZ01000040">
    <property type="protein sequence ID" value="KPH80733.1"/>
    <property type="molecule type" value="Genomic_DNA"/>
</dbReference>
<dbReference type="Proteomes" id="UP000037822">
    <property type="component" value="Unassembled WGS sequence"/>
</dbReference>
<accession>A0A0N1FI20</accession>
<name>A0A0N1FI20_9HYPH</name>
<sequence>MRRTDCQAVASAKCDDAVLLLANKRYSNAYYLAGYAIEIALKACIARQISAEAIPDKNFILDTFKHDFRTLVGVAGLSRVLKEAQQADPDFAANWALVSEWKPDVRYELVDPVSAQYIVQAITDPNSGVLKWIKAYW</sequence>
<comment type="caution">
    <text evidence="1">The sequence shown here is derived from an EMBL/GenBank/DDBJ whole genome shotgun (WGS) entry which is preliminary data.</text>
</comment>
<reference evidence="1 2" key="1">
    <citation type="submission" date="2015-07" db="EMBL/GenBank/DDBJ databases">
        <title>Whole genome sequencing of Bosea vaviloviae isolated from cave pool.</title>
        <authorList>
            <person name="Tan N.E.H."/>
            <person name="Lee Y.P."/>
            <person name="Gan H.M."/>
            <person name="Barton H."/>
            <person name="Savka M.A."/>
        </authorList>
    </citation>
    <scope>NUCLEOTIDE SEQUENCE [LARGE SCALE GENOMIC DNA]</scope>
    <source>
        <strain evidence="1 2">SD260</strain>
    </source>
</reference>
<keyword evidence="2" id="KW-1185">Reference proteome</keyword>
<protein>
    <recommendedName>
        <fullName evidence="3">HEPN domain-containing protein</fullName>
    </recommendedName>
</protein>
<gene>
    <name evidence="1" type="ORF">AE618_12015</name>
</gene>
<evidence type="ECO:0000313" key="2">
    <source>
        <dbReference type="Proteomes" id="UP000037822"/>
    </source>
</evidence>
<evidence type="ECO:0008006" key="3">
    <source>
        <dbReference type="Google" id="ProtNLM"/>
    </source>
</evidence>
<proteinExistence type="predicted"/>